<dbReference type="KEGG" id="tpx:Turpa_1503"/>
<dbReference type="EMBL" id="CP002959">
    <property type="protein sequence ID" value="AFM12151.1"/>
    <property type="molecule type" value="Genomic_DNA"/>
</dbReference>
<organism evidence="3 4">
    <name type="scientific">Turneriella parva (strain ATCC BAA-1111 / DSM 21527 / NCTC 11395 / H)</name>
    <name type="common">Leptospira parva</name>
    <dbReference type="NCBI Taxonomy" id="869212"/>
    <lineage>
        <taxon>Bacteria</taxon>
        <taxon>Pseudomonadati</taxon>
        <taxon>Spirochaetota</taxon>
        <taxon>Spirochaetia</taxon>
        <taxon>Leptospirales</taxon>
        <taxon>Leptospiraceae</taxon>
        <taxon>Turneriella</taxon>
    </lineage>
</organism>
<evidence type="ECO:0000313" key="3">
    <source>
        <dbReference type="EMBL" id="AFM12151.1"/>
    </source>
</evidence>
<evidence type="ECO:0000259" key="2">
    <source>
        <dbReference type="PROSITE" id="PS50175"/>
    </source>
</evidence>
<dbReference type="PROSITE" id="PS00141">
    <property type="entry name" value="ASP_PROTEASE"/>
    <property type="match status" value="1"/>
</dbReference>
<dbReference type="HOGENOM" id="CLU_145188_0_0_12"/>
<dbReference type="Pfam" id="PF13975">
    <property type="entry name" value="gag-asp_proteas"/>
    <property type="match status" value="1"/>
</dbReference>
<dbReference type="STRING" id="869212.Turpa_1503"/>
<keyword evidence="4" id="KW-1185">Reference proteome</keyword>
<protein>
    <recommendedName>
        <fullName evidence="2">Peptidase A2 domain-containing protein</fullName>
    </recommendedName>
</protein>
<feature type="domain" description="Peptidase A2" evidence="2">
    <location>
        <begin position="19"/>
        <end position="90"/>
    </location>
</feature>
<dbReference type="InterPro" id="IPR001969">
    <property type="entry name" value="Aspartic_peptidase_AS"/>
</dbReference>
<proteinExistence type="predicted"/>
<dbReference type="GO" id="GO:0004190">
    <property type="term" value="F:aspartic-type endopeptidase activity"/>
    <property type="evidence" value="ECO:0007669"/>
    <property type="project" value="InterPro"/>
</dbReference>
<dbReference type="CDD" id="cd00303">
    <property type="entry name" value="retropepsin_like"/>
    <property type="match status" value="1"/>
</dbReference>
<accession>I4B4E4</accession>
<gene>
    <name evidence="3" type="ordered locus">Turpa_1503</name>
</gene>
<name>I4B4E4_TURPD</name>
<keyword evidence="1" id="KW-0378">Hydrolase</keyword>
<dbReference type="OrthoDB" id="513120at2"/>
<dbReference type="SUPFAM" id="SSF50630">
    <property type="entry name" value="Acid proteases"/>
    <property type="match status" value="1"/>
</dbReference>
<dbReference type="RefSeq" id="WP_014802664.1">
    <property type="nucleotide sequence ID" value="NC_018020.1"/>
</dbReference>
<dbReference type="PROSITE" id="PS50175">
    <property type="entry name" value="ASP_PROT_RETROV"/>
    <property type="match status" value="1"/>
</dbReference>
<dbReference type="InterPro" id="IPR021109">
    <property type="entry name" value="Peptidase_aspartic_dom_sf"/>
</dbReference>
<sequence>MGLTFIEGKVSHNRVSVPLRLLVDSGATYTVLPQPVWKKLKLTPKREQSFILADGTVMKRSVSECLIVIPQGSCHTPVILGEKNDEALLGAVTLEELAVVLNPFERTLQPMQARLG</sequence>
<dbReference type="InterPro" id="IPR001995">
    <property type="entry name" value="Peptidase_A2_cat"/>
</dbReference>
<dbReference type="Gene3D" id="2.40.70.10">
    <property type="entry name" value="Acid Proteases"/>
    <property type="match status" value="1"/>
</dbReference>
<reference evidence="3 4" key="1">
    <citation type="submission" date="2012-06" db="EMBL/GenBank/DDBJ databases">
        <title>The complete chromosome of genome of Turneriella parva DSM 21527.</title>
        <authorList>
            <consortium name="US DOE Joint Genome Institute (JGI-PGF)"/>
            <person name="Lucas S."/>
            <person name="Han J."/>
            <person name="Lapidus A."/>
            <person name="Bruce D."/>
            <person name="Goodwin L."/>
            <person name="Pitluck S."/>
            <person name="Peters L."/>
            <person name="Kyrpides N."/>
            <person name="Mavromatis K."/>
            <person name="Ivanova N."/>
            <person name="Mikhailova N."/>
            <person name="Chertkov O."/>
            <person name="Detter J.C."/>
            <person name="Tapia R."/>
            <person name="Han C."/>
            <person name="Land M."/>
            <person name="Hauser L."/>
            <person name="Markowitz V."/>
            <person name="Cheng J.-F."/>
            <person name="Hugenholtz P."/>
            <person name="Woyke T."/>
            <person name="Wu D."/>
            <person name="Gronow S."/>
            <person name="Wellnitz S."/>
            <person name="Brambilla E."/>
            <person name="Klenk H.-P."/>
            <person name="Eisen J.A."/>
        </authorList>
    </citation>
    <scope>NUCLEOTIDE SEQUENCE [LARGE SCALE GENOMIC DNA]</scope>
    <source>
        <strain evidence="4">ATCC BAA-1111 / DSM 21527 / NCTC 11395 / H</strain>
    </source>
</reference>
<dbReference type="GO" id="GO:0006508">
    <property type="term" value="P:proteolysis"/>
    <property type="evidence" value="ECO:0007669"/>
    <property type="project" value="InterPro"/>
</dbReference>
<dbReference type="Proteomes" id="UP000006048">
    <property type="component" value="Chromosome"/>
</dbReference>
<evidence type="ECO:0000256" key="1">
    <source>
        <dbReference type="ARBA" id="ARBA00022801"/>
    </source>
</evidence>
<evidence type="ECO:0000313" key="4">
    <source>
        <dbReference type="Proteomes" id="UP000006048"/>
    </source>
</evidence>
<dbReference type="AlphaFoldDB" id="I4B4E4"/>